<keyword evidence="6" id="KW-0545">Nucleotide biosynthesis</keyword>
<feature type="domain" description="Ribose-phosphate pyrophosphokinase N-terminal" evidence="16">
    <location>
        <begin position="34"/>
        <end position="149"/>
    </location>
</feature>
<evidence type="ECO:0000313" key="18">
    <source>
        <dbReference type="Proteomes" id="UP000199705"/>
    </source>
</evidence>
<dbReference type="Gene3D" id="3.40.50.2020">
    <property type="match status" value="2"/>
</dbReference>
<evidence type="ECO:0000313" key="17">
    <source>
        <dbReference type="EMBL" id="SDG63396.1"/>
    </source>
</evidence>
<comment type="pathway">
    <text evidence="2">Metabolic intermediate biosynthesis; 5-phospho-alpha-D-ribose 1-diphosphate biosynthesis; 5-phospho-alpha-D-ribose 1-diphosphate from D-ribose 5-phosphate (route I): step 1/1.</text>
</comment>
<dbReference type="PANTHER" id="PTHR10210">
    <property type="entry name" value="RIBOSE-PHOSPHATE DIPHOSPHOKINASE FAMILY MEMBER"/>
    <property type="match status" value="1"/>
</dbReference>
<evidence type="ECO:0000256" key="11">
    <source>
        <dbReference type="ARBA" id="ARBA00029942"/>
    </source>
</evidence>
<evidence type="ECO:0000256" key="6">
    <source>
        <dbReference type="ARBA" id="ARBA00022727"/>
    </source>
</evidence>
<dbReference type="FunFam" id="3.40.50.2020:FF:000002">
    <property type="entry name" value="Ribose-phosphate pyrophosphokinase"/>
    <property type="match status" value="1"/>
</dbReference>
<dbReference type="NCBIfam" id="TIGR01251">
    <property type="entry name" value="ribP_PPkin"/>
    <property type="match status" value="1"/>
</dbReference>
<evidence type="ECO:0000256" key="4">
    <source>
        <dbReference type="ARBA" id="ARBA00022679"/>
    </source>
</evidence>
<dbReference type="GO" id="GO:0006164">
    <property type="term" value="P:purine nucleotide biosynthetic process"/>
    <property type="evidence" value="ECO:0007669"/>
    <property type="project" value="TreeGrafter"/>
</dbReference>
<dbReference type="GO" id="GO:0000287">
    <property type="term" value="F:magnesium ion binding"/>
    <property type="evidence" value="ECO:0007669"/>
    <property type="project" value="InterPro"/>
</dbReference>
<dbReference type="GO" id="GO:0004749">
    <property type="term" value="F:ribose phosphate diphosphokinase activity"/>
    <property type="evidence" value="ECO:0007669"/>
    <property type="project" value="UniProtKB-EC"/>
</dbReference>
<evidence type="ECO:0000259" key="16">
    <source>
        <dbReference type="Pfam" id="PF13793"/>
    </source>
</evidence>
<dbReference type="InterPro" id="IPR000842">
    <property type="entry name" value="PRib_PP_synth_CS"/>
</dbReference>
<evidence type="ECO:0000256" key="3">
    <source>
        <dbReference type="ARBA" id="ARBA00013247"/>
    </source>
</evidence>
<organism evidence="17 18">
    <name type="scientific">Mucilaginibacter gossypii</name>
    <dbReference type="NCBI Taxonomy" id="551996"/>
    <lineage>
        <taxon>Bacteria</taxon>
        <taxon>Pseudomonadati</taxon>
        <taxon>Bacteroidota</taxon>
        <taxon>Sphingobacteriia</taxon>
        <taxon>Sphingobacteriales</taxon>
        <taxon>Sphingobacteriaceae</taxon>
        <taxon>Mucilaginibacter</taxon>
    </lineage>
</organism>
<evidence type="ECO:0000256" key="2">
    <source>
        <dbReference type="ARBA" id="ARBA00004996"/>
    </source>
</evidence>
<dbReference type="PROSITE" id="PS00114">
    <property type="entry name" value="PRPP_SYNTHASE"/>
    <property type="match status" value="1"/>
</dbReference>
<evidence type="ECO:0000256" key="14">
    <source>
        <dbReference type="ARBA" id="ARBA00061444"/>
    </source>
</evidence>
<comment type="similarity">
    <text evidence="14">Belongs to the ribose-phosphate pyrophosphokinase family. Class I subfamily.</text>
</comment>
<evidence type="ECO:0000256" key="1">
    <source>
        <dbReference type="ARBA" id="ARBA00001946"/>
    </source>
</evidence>
<dbReference type="InterPro" id="IPR029099">
    <property type="entry name" value="Pribosyltran_N"/>
</dbReference>
<dbReference type="FunFam" id="3.40.50.2020:FF:000001">
    <property type="entry name" value="Ribose-phosphate pyrophosphokinase"/>
    <property type="match status" value="1"/>
</dbReference>
<comment type="cofactor">
    <cofactor evidence="1">
        <name>Mg(2+)</name>
        <dbReference type="ChEBI" id="CHEBI:18420"/>
    </cofactor>
</comment>
<evidence type="ECO:0000256" key="12">
    <source>
        <dbReference type="ARBA" id="ARBA00049535"/>
    </source>
</evidence>
<dbReference type="SMART" id="SM01400">
    <property type="entry name" value="Pribosyltran_N"/>
    <property type="match status" value="1"/>
</dbReference>
<keyword evidence="5" id="KW-0479">Metal-binding</keyword>
<protein>
    <recommendedName>
        <fullName evidence="15">Ribose-phosphate pyrophosphokinase</fullName>
        <ecNumber evidence="3">2.7.6.1</ecNumber>
    </recommendedName>
    <alternativeName>
        <fullName evidence="11">Phosphoribosyl pyrophosphate synthase</fullName>
    </alternativeName>
</protein>
<dbReference type="EC" id="2.7.6.1" evidence="3"/>
<dbReference type="SUPFAM" id="SSF53271">
    <property type="entry name" value="PRTase-like"/>
    <property type="match status" value="1"/>
</dbReference>
<dbReference type="InterPro" id="IPR029057">
    <property type="entry name" value="PRTase-like"/>
</dbReference>
<accession>A0A1G7VUC1</accession>
<comment type="catalytic activity">
    <reaction evidence="12">
        <text>D-ribose 5-phosphate + ATP = 5-phospho-alpha-D-ribose 1-diphosphate + AMP + H(+)</text>
        <dbReference type="Rhea" id="RHEA:15609"/>
        <dbReference type="ChEBI" id="CHEBI:15378"/>
        <dbReference type="ChEBI" id="CHEBI:30616"/>
        <dbReference type="ChEBI" id="CHEBI:58017"/>
        <dbReference type="ChEBI" id="CHEBI:78346"/>
        <dbReference type="ChEBI" id="CHEBI:456215"/>
        <dbReference type="EC" id="2.7.6.1"/>
    </reaction>
</comment>
<dbReference type="GO" id="GO:0006015">
    <property type="term" value="P:5-phosphoribose 1-diphosphate biosynthetic process"/>
    <property type="evidence" value="ECO:0007669"/>
    <property type="project" value="TreeGrafter"/>
</dbReference>
<dbReference type="AlphaFoldDB" id="A0A1G7VUC1"/>
<evidence type="ECO:0000256" key="13">
    <source>
        <dbReference type="ARBA" id="ARBA00054914"/>
    </source>
</evidence>
<keyword evidence="10" id="KW-0460">Magnesium</keyword>
<reference evidence="18" key="1">
    <citation type="submission" date="2016-10" db="EMBL/GenBank/DDBJ databases">
        <authorList>
            <person name="Varghese N."/>
            <person name="Submissions S."/>
        </authorList>
    </citation>
    <scope>NUCLEOTIDE SEQUENCE [LARGE SCALE GENOMIC DNA]</scope>
    <source>
        <strain evidence="18">Gh-67</strain>
    </source>
</reference>
<dbReference type="GO" id="GO:0002189">
    <property type="term" value="C:ribose phosphate diphosphokinase complex"/>
    <property type="evidence" value="ECO:0007669"/>
    <property type="project" value="TreeGrafter"/>
</dbReference>
<dbReference type="STRING" id="551996.SAMN05192573_104191"/>
<dbReference type="InterPro" id="IPR000836">
    <property type="entry name" value="PRTase_dom"/>
</dbReference>
<keyword evidence="9" id="KW-0067">ATP-binding</keyword>
<dbReference type="Proteomes" id="UP000199705">
    <property type="component" value="Unassembled WGS sequence"/>
</dbReference>
<gene>
    <name evidence="17" type="ORF">SAMN05192573_104191</name>
</gene>
<dbReference type="Pfam" id="PF14572">
    <property type="entry name" value="Pribosyl_synth"/>
    <property type="match status" value="1"/>
</dbReference>
<dbReference type="Pfam" id="PF13793">
    <property type="entry name" value="Pribosyltran_N"/>
    <property type="match status" value="1"/>
</dbReference>
<keyword evidence="7" id="KW-0547">Nucleotide-binding</keyword>
<evidence type="ECO:0000256" key="8">
    <source>
        <dbReference type="ARBA" id="ARBA00022777"/>
    </source>
</evidence>
<evidence type="ECO:0000256" key="15">
    <source>
        <dbReference type="ARBA" id="ARBA00069492"/>
    </source>
</evidence>
<sequence length="340" mass="37385">MTVVFVKDQRWKTGKSEIEHPKSKIKMPLQFNPVKLFSGSGSQELAHLIADAYGRELGEVVISRFSDGEYQPHFNESVRGCDVFLIQSTHQPTDNLMELLMMIDAARRASAHYVNAVIPYFGLARQDRKDKPRVAIGAKLVANLLVAAGINRIMTMDLHAAQIQGFFDVPVDHLDASIIFVPYIKSLGLGHLTIASPDMGGSYRARSFAKFFNAEVVICDKRRKRANEIEAMTLIGDVTDQDIVLIDDICDTAGTLAKAAGLIMERGARSVRAVCTHPVLSGKAYETIENSALTELIVTDTIPLKQSSPKIRVLSTAELFAKAISNVNEHGSISTLFKVD</sequence>
<keyword evidence="8 17" id="KW-0418">Kinase</keyword>
<dbReference type="PANTHER" id="PTHR10210:SF41">
    <property type="entry name" value="RIBOSE-PHOSPHATE PYROPHOSPHOKINASE 1, CHLOROPLASTIC"/>
    <property type="match status" value="1"/>
</dbReference>
<dbReference type="InterPro" id="IPR005946">
    <property type="entry name" value="Rib-P_diPkinase"/>
</dbReference>
<dbReference type="CDD" id="cd06223">
    <property type="entry name" value="PRTases_typeI"/>
    <property type="match status" value="1"/>
</dbReference>
<dbReference type="NCBIfam" id="NF002320">
    <property type="entry name" value="PRK01259.1"/>
    <property type="match status" value="1"/>
</dbReference>
<evidence type="ECO:0000256" key="10">
    <source>
        <dbReference type="ARBA" id="ARBA00022842"/>
    </source>
</evidence>
<keyword evidence="18" id="KW-1185">Reference proteome</keyword>
<evidence type="ECO:0000256" key="5">
    <source>
        <dbReference type="ARBA" id="ARBA00022723"/>
    </source>
</evidence>
<keyword evidence="4" id="KW-0808">Transferase</keyword>
<evidence type="ECO:0000256" key="7">
    <source>
        <dbReference type="ARBA" id="ARBA00022741"/>
    </source>
</evidence>
<dbReference type="GO" id="GO:0005737">
    <property type="term" value="C:cytoplasm"/>
    <property type="evidence" value="ECO:0007669"/>
    <property type="project" value="TreeGrafter"/>
</dbReference>
<name>A0A1G7VUC1_9SPHI</name>
<comment type="function">
    <text evidence="13">Involved in the biosynthesis of the central metabolite phospho-alpha-D-ribosyl-1-pyrophosphate (PRPP) via the transfer of pyrophosphoryl group from ATP to 1-hydroxyl of ribose-5-phosphate (Rib-5-P).</text>
</comment>
<proteinExistence type="inferred from homology"/>
<dbReference type="GO" id="GO:0009156">
    <property type="term" value="P:ribonucleoside monophosphate biosynthetic process"/>
    <property type="evidence" value="ECO:0007669"/>
    <property type="project" value="InterPro"/>
</dbReference>
<dbReference type="EMBL" id="FNCG01000004">
    <property type="protein sequence ID" value="SDG63396.1"/>
    <property type="molecule type" value="Genomic_DNA"/>
</dbReference>
<evidence type="ECO:0000256" key="9">
    <source>
        <dbReference type="ARBA" id="ARBA00022840"/>
    </source>
</evidence>
<dbReference type="GO" id="GO:0016301">
    <property type="term" value="F:kinase activity"/>
    <property type="evidence" value="ECO:0007669"/>
    <property type="project" value="UniProtKB-KW"/>
</dbReference>
<dbReference type="GO" id="GO:0005524">
    <property type="term" value="F:ATP binding"/>
    <property type="evidence" value="ECO:0007669"/>
    <property type="project" value="UniProtKB-KW"/>
</dbReference>